<sequence>MSRIIIHTPFNIELEFQSANVWRRVLAVFTDISLILCYLFLADTLVMEGMALREQASVFGRTIGMAIVPYLYFPLTEILLHGQTPGKKLFSLKVIDLQGNEPSMSQTAVRWLLGFGNYSVFLMSYLRWSEGDFLFNLFITFVAICICYLPDFICSLMTNKAQRIADIAAGTVVIDTRRRSDFSETIYLHVPETEQTVRYPQVMRLSDRDINGIRNLLAKKAASKTELEYRARIVQRICEVLEIGDPEESDEDLLQQLLQDYNLMTRNQQQ</sequence>
<evidence type="ECO:0000256" key="4">
    <source>
        <dbReference type="ARBA" id="ARBA00023136"/>
    </source>
</evidence>
<name>A0ABP8MN45_9BACT</name>
<organism evidence="7 8">
    <name type="scientific">Rurimicrobium arvi</name>
    <dbReference type="NCBI Taxonomy" id="2049916"/>
    <lineage>
        <taxon>Bacteria</taxon>
        <taxon>Pseudomonadati</taxon>
        <taxon>Bacteroidota</taxon>
        <taxon>Chitinophagia</taxon>
        <taxon>Chitinophagales</taxon>
        <taxon>Chitinophagaceae</taxon>
        <taxon>Rurimicrobium</taxon>
    </lineage>
</organism>
<dbReference type="RefSeq" id="WP_344824431.1">
    <property type="nucleotide sequence ID" value="NZ_BAABEZ010000022.1"/>
</dbReference>
<proteinExistence type="predicted"/>
<dbReference type="PANTHER" id="PTHR38480">
    <property type="entry name" value="SLR0254 PROTEIN"/>
    <property type="match status" value="1"/>
</dbReference>
<dbReference type="Pfam" id="PF06271">
    <property type="entry name" value="RDD"/>
    <property type="match status" value="1"/>
</dbReference>
<evidence type="ECO:0000313" key="8">
    <source>
        <dbReference type="Proteomes" id="UP001501410"/>
    </source>
</evidence>
<feature type="domain" description="RDD" evidence="6">
    <location>
        <begin position="19"/>
        <end position="170"/>
    </location>
</feature>
<keyword evidence="3 5" id="KW-1133">Transmembrane helix</keyword>
<dbReference type="InterPro" id="IPR010432">
    <property type="entry name" value="RDD"/>
</dbReference>
<evidence type="ECO:0000256" key="1">
    <source>
        <dbReference type="ARBA" id="ARBA00004141"/>
    </source>
</evidence>
<dbReference type="Proteomes" id="UP001501410">
    <property type="component" value="Unassembled WGS sequence"/>
</dbReference>
<reference evidence="8" key="1">
    <citation type="journal article" date="2019" name="Int. J. Syst. Evol. Microbiol.">
        <title>The Global Catalogue of Microorganisms (GCM) 10K type strain sequencing project: providing services to taxonomists for standard genome sequencing and annotation.</title>
        <authorList>
            <consortium name="The Broad Institute Genomics Platform"/>
            <consortium name="The Broad Institute Genome Sequencing Center for Infectious Disease"/>
            <person name="Wu L."/>
            <person name="Ma J."/>
        </authorList>
    </citation>
    <scope>NUCLEOTIDE SEQUENCE [LARGE SCALE GENOMIC DNA]</scope>
    <source>
        <strain evidence="8">JCM 31921</strain>
    </source>
</reference>
<feature type="transmembrane region" description="Helical" evidence="5">
    <location>
        <begin position="108"/>
        <end position="127"/>
    </location>
</feature>
<gene>
    <name evidence="7" type="ORF">GCM10023092_13660</name>
</gene>
<protein>
    <recommendedName>
        <fullName evidence="6">RDD domain-containing protein</fullName>
    </recommendedName>
</protein>
<dbReference type="EMBL" id="BAABEZ010000022">
    <property type="protein sequence ID" value="GAA4453394.1"/>
    <property type="molecule type" value="Genomic_DNA"/>
</dbReference>
<feature type="transmembrane region" description="Helical" evidence="5">
    <location>
        <begin position="21"/>
        <end position="42"/>
    </location>
</feature>
<feature type="transmembrane region" description="Helical" evidence="5">
    <location>
        <begin position="62"/>
        <end position="80"/>
    </location>
</feature>
<comment type="subcellular location">
    <subcellularLocation>
        <location evidence="1">Membrane</location>
        <topology evidence="1">Multi-pass membrane protein</topology>
    </subcellularLocation>
</comment>
<keyword evidence="2 5" id="KW-0812">Transmembrane</keyword>
<evidence type="ECO:0000259" key="6">
    <source>
        <dbReference type="Pfam" id="PF06271"/>
    </source>
</evidence>
<evidence type="ECO:0000313" key="7">
    <source>
        <dbReference type="EMBL" id="GAA4453394.1"/>
    </source>
</evidence>
<keyword evidence="4 5" id="KW-0472">Membrane</keyword>
<comment type="caution">
    <text evidence="7">The sequence shown here is derived from an EMBL/GenBank/DDBJ whole genome shotgun (WGS) entry which is preliminary data.</text>
</comment>
<evidence type="ECO:0000256" key="5">
    <source>
        <dbReference type="SAM" id="Phobius"/>
    </source>
</evidence>
<keyword evidence="8" id="KW-1185">Reference proteome</keyword>
<accession>A0ABP8MN45</accession>
<dbReference type="PANTHER" id="PTHR38480:SF1">
    <property type="entry name" value="SLR0254 PROTEIN"/>
    <property type="match status" value="1"/>
</dbReference>
<evidence type="ECO:0000256" key="3">
    <source>
        <dbReference type="ARBA" id="ARBA00022989"/>
    </source>
</evidence>
<evidence type="ECO:0000256" key="2">
    <source>
        <dbReference type="ARBA" id="ARBA00022692"/>
    </source>
</evidence>
<feature type="transmembrane region" description="Helical" evidence="5">
    <location>
        <begin position="133"/>
        <end position="153"/>
    </location>
</feature>